<dbReference type="InterPro" id="IPR000210">
    <property type="entry name" value="BTB/POZ_dom"/>
</dbReference>
<gene>
    <name evidence="2" type="primary">RvY_16581-1</name>
    <name evidence="2" type="synonym">RvY_16581.1</name>
    <name evidence="2" type="ORF">RvY_16581</name>
</gene>
<organism evidence="2 3">
    <name type="scientific">Ramazzottius varieornatus</name>
    <name type="common">Water bear</name>
    <name type="synonym">Tardigrade</name>
    <dbReference type="NCBI Taxonomy" id="947166"/>
    <lineage>
        <taxon>Eukaryota</taxon>
        <taxon>Metazoa</taxon>
        <taxon>Ecdysozoa</taxon>
        <taxon>Tardigrada</taxon>
        <taxon>Eutardigrada</taxon>
        <taxon>Parachela</taxon>
        <taxon>Hypsibioidea</taxon>
        <taxon>Ramazzottiidae</taxon>
        <taxon>Ramazzottius</taxon>
    </lineage>
</organism>
<dbReference type="InterPro" id="IPR011333">
    <property type="entry name" value="SKP1/BTB/POZ_sf"/>
</dbReference>
<sequence length="178" mass="19577">MSNPAKFKFEEVLTFEDRDAASRQLRLRLDHPELLPLPHAQAARMLQSQMTENRTGRCVFPDMPKSVLIPVVKFMYNGSLDGGIEDDPVSVLLAADRLQVTGLAKHCEEILIGQLTSENVVDLLLLAGKVPALPLKDDRLRFVRNNLAALKGSGAIKMLMEKAGAELVDEIMASVSNV</sequence>
<comment type="caution">
    <text evidence="2">The sequence shown here is derived from an EMBL/GenBank/DDBJ whole genome shotgun (WGS) entry which is preliminary data.</text>
</comment>
<keyword evidence="3" id="KW-1185">Reference proteome</keyword>
<dbReference type="AlphaFoldDB" id="A0A1D1VZ10"/>
<dbReference type="EMBL" id="BDGG01000013">
    <property type="protein sequence ID" value="GAV06625.1"/>
    <property type="molecule type" value="Genomic_DNA"/>
</dbReference>
<dbReference type="Pfam" id="PF00651">
    <property type="entry name" value="BTB"/>
    <property type="match status" value="1"/>
</dbReference>
<accession>A0A1D1VZ10</accession>
<evidence type="ECO:0000259" key="1">
    <source>
        <dbReference type="Pfam" id="PF00651"/>
    </source>
</evidence>
<dbReference type="OrthoDB" id="684045at2759"/>
<dbReference type="Proteomes" id="UP000186922">
    <property type="component" value="Unassembled WGS sequence"/>
</dbReference>
<dbReference type="Gene3D" id="3.30.710.10">
    <property type="entry name" value="Potassium Channel Kv1.1, Chain A"/>
    <property type="match status" value="1"/>
</dbReference>
<reference evidence="2 3" key="1">
    <citation type="journal article" date="2016" name="Nat. Commun.">
        <title>Extremotolerant tardigrade genome and improved radiotolerance of human cultured cells by tardigrade-unique protein.</title>
        <authorList>
            <person name="Hashimoto T."/>
            <person name="Horikawa D.D."/>
            <person name="Saito Y."/>
            <person name="Kuwahara H."/>
            <person name="Kozuka-Hata H."/>
            <person name="Shin-I T."/>
            <person name="Minakuchi Y."/>
            <person name="Ohishi K."/>
            <person name="Motoyama A."/>
            <person name="Aizu T."/>
            <person name="Enomoto A."/>
            <person name="Kondo K."/>
            <person name="Tanaka S."/>
            <person name="Hara Y."/>
            <person name="Koshikawa S."/>
            <person name="Sagara H."/>
            <person name="Miura T."/>
            <person name="Yokobori S."/>
            <person name="Miyagawa K."/>
            <person name="Suzuki Y."/>
            <person name="Kubo T."/>
            <person name="Oyama M."/>
            <person name="Kohara Y."/>
            <person name="Fujiyama A."/>
            <person name="Arakawa K."/>
            <person name="Katayama T."/>
            <person name="Toyoda A."/>
            <person name="Kunieda T."/>
        </authorList>
    </citation>
    <scope>NUCLEOTIDE SEQUENCE [LARGE SCALE GENOMIC DNA]</scope>
    <source>
        <strain evidence="2 3">YOKOZUNA-1</strain>
    </source>
</reference>
<feature type="domain" description="BTB" evidence="1">
    <location>
        <begin position="44"/>
        <end position="114"/>
    </location>
</feature>
<dbReference type="SUPFAM" id="SSF54695">
    <property type="entry name" value="POZ domain"/>
    <property type="match status" value="1"/>
</dbReference>
<dbReference type="STRING" id="947166.A0A1D1VZ10"/>
<evidence type="ECO:0000313" key="3">
    <source>
        <dbReference type="Proteomes" id="UP000186922"/>
    </source>
</evidence>
<proteinExistence type="predicted"/>
<evidence type="ECO:0000313" key="2">
    <source>
        <dbReference type="EMBL" id="GAV06625.1"/>
    </source>
</evidence>
<name>A0A1D1VZ10_RAMVA</name>
<protein>
    <recommendedName>
        <fullName evidence="1">BTB domain-containing protein</fullName>
    </recommendedName>
</protein>
<dbReference type="PANTHER" id="PTHR24413">
    <property type="entry name" value="SPECKLE-TYPE POZ PROTEIN"/>
    <property type="match status" value="1"/>
</dbReference>